<feature type="transmembrane region" description="Helical" evidence="2">
    <location>
        <begin position="367"/>
        <end position="390"/>
    </location>
</feature>
<dbReference type="EMBL" id="VICB01000011">
    <property type="protein sequence ID" value="TQD42977.1"/>
    <property type="molecule type" value="Genomic_DNA"/>
</dbReference>
<feature type="compositionally biased region" description="Pro residues" evidence="1">
    <location>
        <begin position="67"/>
        <end position="81"/>
    </location>
</feature>
<feature type="transmembrane region" description="Helical" evidence="2">
    <location>
        <begin position="243"/>
        <end position="265"/>
    </location>
</feature>
<feature type="transmembrane region" description="Helical" evidence="2">
    <location>
        <begin position="331"/>
        <end position="355"/>
    </location>
</feature>
<feature type="transmembrane region" description="Helical" evidence="2">
    <location>
        <begin position="402"/>
        <end position="423"/>
    </location>
</feature>
<dbReference type="Proteomes" id="UP000319010">
    <property type="component" value="Unassembled WGS sequence"/>
</dbReference>
<proteinExistence type="predicted"/>
<feature type="region of interest" description="Disordered" evidence="1">
    <location>
        <begin position="1"/>
        <end position="85"/>
    </location>
</feature>
<feature type="transmembrane region" description="Helical" evidence="2">
    <location>
        <begin position="182"/>
        <end position="206"/>
    </location>
</feature>
<evidence type="ECO:0000313" key="3">
    <source>
        <dbReference type="EMBL" id="TQD42977.1"/>
    </source>
</evidence>
<feature type="region of interest" description="Disordered" evidence="1">
    <location>
        <begin position="118"/>
        <end position="145"/>
    </location>
</feature>
<evidence type="ECO:0000256" key="2">
    <source>
        <dbReference type="SAM" id="Phobius"/>
    </source>
</evidence>
<reference evidence="3 4" key="1">
    <citation type="submission" date="2019-06" db="EMBL/GenBank/DDBJ databases">
        <title>Draft genome sequence of Actinomyces johnsonii CCUG 34287T.</title>
        <authorList>
            <person name="Salva-Serra F."/>
            <person name="Cardew S."/>
            <person name="Moore E."/>
        </authorList>
    </citation>
    <scope>NUCLEOTIDE SEQUENCE [LARGE SCALE GENOMIC DNA]</scope>
    <source>
        <strain evidence="3 4">CCUG 34287</strain>
    </source>
</reference>
<feature type="compositionally biased region" description="Polar residues" evidence="1">
    <location>
        <begin position="445"/>
        <end position="455"/>
    </location>
</feature>
<feature type="transmembrane region" description="Helical" evidence="2">
    <location>
        <begin position="218"/>
        <end position="237"/>
    </location>
</feature>
<comment type="caution">
    <text evidence="3">The sequence shown here is derived from an EMBL/GenBank/DDBJ whole genome shotgun (WGS) entry which is preliminary data.</text>
</comment>
<gene>
    <name evidence="3" type="ORF">FK256_08020</name>
</gene>
<feature type="transmembrane region" description="Helical" evidence="2">
    <location>
        <begin position="153"/>
        <end position="176"/>
    </location>
</feature>
<protein>
    <submittedName>
        <fullName evidence="3">Annexin A7</fullName>
    </submittedName>
</protein>
<evidence type="ECO:0000313" key="4">
    <source>
        <dbReference type="Proteomes" id="UP000319010"/>
    </source>
</evidence>
<feature type="compositionally biased region" description="Low complexity" evidence="1">
    <location>
        <begin position="1"/>
        <end position="39"/>
    </location>
</feature>
<sequence length="469" mass="49021">MTYSSPYSGASQGQGGSSNSPYDAYGQHPAHAPYAGAPYGQPPPAGRAPYAHPGQLAFPPQSMYPTPGGPTFPGQPSPSPQVPALQYFADPAGTSQYQPYATSGSPYLSGAATAPGYSPEGRLARPGHPSAETATSRANGTGHHVPWRGEKTAALIMMILAATIEAVSFITLLLSLAGGSDWLVFLLITMMLVGVTPVIWSFYFGLRHLFRNQPVCEMVGLALWFGYGVLGLLSGTSNNDPQAGLYAVCTVLSFIVTSIAAVLTVQLNQRLKDPQPWTVTLALGACQFVLLNNILRLGEFGVITYTTVSNGESLSEYTASTWLMWSNSGGVGLPLAPGLIISVAITSLAAVGVVLGMRSPRSRGFRITSVTAVSLLTLCNLIIVLAYGLPTSGGHAHKPSDMGLEVVTIIIVGAILIGATLLAGHRSLASPPANGNQYGPRASGAPSTQGMQSRFRQYGRPQWPTGGGY</sequence>
<name>A0A508A111_9ACTO</name>
<dbReference type="AlphaFoldDB" id="A0A508A111"/>
<keyword evidence="2" id="KW-0812">Transmembrane</keyword>
<accession>A0A508A111</accession>
<keyword evidence="2" id="KW-0472">Membrane</keyword>
<organism evidence="3 4">
    <name type="scientific">Actinomyces johnsonii</name>
    <dbReference type="NCBI Taxonomy" id="544581"/>
    <lineage>
        <taxon>Bacteria</taxon>
        <taxon>Bacillati</taxon>
        <taxon>Actinomycetota</taxon>
        <taxon>Actinomycetes</taxon>
        <taxon>Actinomycetales</taxon>
        <taxon>Actinomycetaceae</taxon>
        <taxon>Actinomyces</taxon>
    </lineage>
</organism>
<feature type="region of interest" description="Disordered" evidence="1">
    <location>
        <begin position="432"/>
        <end position="469"/>
    </location>
</feature>
<evidence type="ECO:0000256" key="1">
    <source>
        <dbReference type="SAM" id="MobiDB-lite"/>
    </source>
</evidence>
<keyword evidence="2" id="KW-1133">Transmembrane helix</keyword>